<dbReference type="EMBL" id="LS483361">
    <property type="protein sequence ID" value="SQF68033.1"/>
    <property type="molecule type" value="Genomic_DNA"/>
</dbReference>
<sequence>MISKQSALAQLTKNMMVVDLMKQTGWPRERATAAIEELENCQLVQFPHRGGMALRKNTRIC</sequence>
<evidence type="ECO:0000313" key="1">
    <source>
        <dbReference type="EMBL" id="SQF68033.1"/>
    </source>
</evidence>
<evidence type="ECO:0000313" key="2">
    <source>
        <dbReference type="Proteomes" id="UP000249571"/>
    </source>
</evidence>
<gene>
    <name evidence="1" type="ORF">NCTC6179_02243</name>
</gene>
<dbReference type="Proteomes" id="UP000249571">
    <property type="component" value="Chromosome 1"/>
</dbReference>
<dbReference type="AlphaFoldDB" id="A0A9X8T0V3"/>
<accession>A0A9X8T0V3</accession>
<organism evidence="1 2">
    <name type="scientific">Streptococcus dysgalactiae subsp. equisimilis</name>
    <name type="common">Streptococcus equisimilis</name>
    <dbReference type="NCBI Taxonomy" id="119602"/>
    <lineage>
        <taxon>Bacteria</taxon>
        <taxon>Bacillati</taxon>
        <taxon>Bacillota</taxon>
        <taxon>Bacilli</taxon>
        <taxon>Lactobacillales</taxon>
        <taxon>Streptococcaceae</taxon>
        <taxon>Streptococcus</taxon>
    </lineage>
</organism>
<proteinExistence type="predicted"/>
<protein>
    <submittedName>
        <fullName evidence="1">Uncharacterized protein</fullName>
    </submittedName>
</protein>
<name>A0A9X8T0V3_STREQ</name>
<reference evidence="1 2" key="1">
    <citation type="submission" date="2018-06" db="EMBL/GenBank/DDBJ databases">
        <authorList>
            <consortium name="Pathogen Informatics"/>
            <person name="Doyle S."/>
        </authorList>
    </citation>
    <scope>NUCLEOTIDE SEQUENCE [LARGE SCALE GENOMIC DNA]</scope>
    <source>
        <strain evidence="1 2">NCTC6179</strain>
    </source>
</reference>